<evidence type="ECO:0000313" key="2">
    <source>
        <dbReference type="EMBL" id="ADF51901.1"/>
    </source>
</evidence>
<name>D5BL02_ZUNPS</name>
<dbReference type="STRING" id="655815.ZPR_1567"/>
<dbReference type="KEGG" id="zpr:ZPR_1567"/>
<gene>
    <name evidence="2" type="ordered locus">ZPR_1567</name>
</gene>
<dbReference type="AlphaFoldDB" id="D5BL02"/>
<keyword evidence="3" id="KW-1185">Reference proteome</keyword>
<dbReference type="HOGENOM" id="CLU_1570066_0_0_10"/>
<evidence type="ECO:0000256" key="1">
    <source>
        <dbReference type="SAM" id="Phobius"/>
    </source>
</evidence>
<dbReference type="Proteomes" id="UP000001654">
    <property type="component" value="Chromosome"/>
</dbReference>
<dbReference type="EMBL" id="CP001650">
    <property type="protein sequence ID" value="ADF51901.1"/>
    <property type="molecule type" value="Genomic_DNA"/>
</dbReference>
<organism evidence="2 3">
    <name type="scientific">Zunongwangia profunda (strain DSM 18752 / CCTCC AB 206139 / SM-A87)</name>
    <name type="common">Wangia profunda</name>
    <dbReference type="NCBI Taxonomy" id="655815"/>
    <lineage>
        <taxon>Bacteria</taxon>
        <taxon>Pseudomonadati</taxon>
        <taxon>Bacteroidota</taxon>
        <taxon>Flavobacteriia</taxon>
        <taxon>Flavobacteriales</taxon>
        <taxon>Flavobacteriaceae</taxon>
        <taxon>Zunongwangia</taxon>
    </lineage>
</organism>
<feature type="transmembrane region" description="Helical" evidence="1">
    <location>
        <begin position="37"/>
        <end position="60"/>
    </location>
</feature>
<keyword evidence="1" id="KW-1133">Transmembrane helix</keyword>
<keyword evidence="1" id="KW-0812">Transmembrane</keyword>
<sequence length="170" mass="18390">MRTIGGSLNASLLTPNVLGHSIHNKANASTPIFSDTYFYSSLFCAIKFTIFLLNLGKLVLKTEKNAVSAFSTAVNAICSTFAPSVVNLITLALVSVGCSCLLINFFFSNVLKTLDTIILSVLLWLAISTCVTTLFFLESQPNAANNTNCVCVKFKGSKTFFSLRCHNIVT</sequence>
<evidence type="ECO:0000313" key="3">
    <source>
        <dbReference type="Proteomes" id="UP000001654"/>
    </source>
</evidence>
<accession>D5BL02</accession>
<keyword evidence="1" id="KW-0472">Membrane</keyword>
<reference evidence="2 3" key="1">
    <citation type="journal article" date="2010" name="BMC Genomics">
        <title>The complete genome of Zunongwangia profunda SM-A87 reveals its adaptation to the deep-sea environment and ecological role in sedimentary organic nitrogen degradation.</title>
        <authorList>
            <person name="Qin Q.L."/>
            <person name="Zhang X.Y."/>
            <person name="Wang X.M."/>
            <person name="Liu G.M."/>
            <person name="Chen X.L."/>
            <person name="Xie B.B."/>
            <person name="Dang H.Y."/>
            <person name="Zhou B.C."/>
            <person name="Yu J."/>
            <person name="Zhang Y.Z."/>
        </authorList>
    </citation>
    <scope>NUCLEOTIDE SEQUENCE [LARGE SCALE GENOMIC DNA]</scope>
    <source>
        <strain evidence="3">DSM 18752 / CCTCC AB 206139 / SM-A87</strain>
    </source>
</reference>
<protein>
    <submittedName>
        <fullName evidence="2">Membrane protein</fullName>
    </submittedName>
</protein>
<proteinExistence type="predicted"/>
<feature type="transmembrane region" description="Helical" evidence="1">
    <location>
        <begin position="117"/>
        <end position="137"/>
    </location>
</feature>
<feature type="transmembrane region" description="Helical" evidence="1">
    <location>
        <begin position="81"/>
        <end position="105"/>
    </location>
</feature>